<feature type="signal peptide" evidence="1">
    <location>
        <begin position="1"/>
        <end position="23"/>
    </location>
</feature>
<name>A0A2J5Q4Q6_9ENTR</name>
<reference evidence="2 3" key="1">
    <citation type="submission" date="2017-11" db="EMBL/GenBank/DDBJ databases">
        <authorList>
            <person name="Han C.G."/>
        </authorList>
    </citation>
    <scope>NUCLEOTIDE SEQUENCE [LARGE SCALE GENOMIC DNA]</scope>
    <source>
        <strain evidence="2 3">A10</strain>
    </source>
</reference>
<gene>
    <name evidence="2" type="ORF">CWN49_06085</name>
</gene>
<organism evidence="2 3">
    <name type="scientific">Klebsiella michiganensis</name>
    <dbReference type="NCBI Taxonomy" id="1134687"/>
    <lineage>
        <taxon>Bacteria</taxon>
        <taxon>Pseudomonadati</taxon>
        <taxon>Pseudomonadota</taxon>
        <taxon>Gammaproteobacteria</taxon>
        <taxon>Enterobacterales</taxon>
        <taxon>Enterobacteriaceae</taxon>
        <taxon>Klebsiella/Raoultella group</taxon>
        <taxon>Klebsiella</taxon>
    </lineage>
</organism>
<proteinExistence type="predicted"/>
<protein>
    <recommendedName>
        <fullName evidence="4">DotD/TraH family lipoprotein</fullName>
    </recommendedName>
</protein>
<dbReference type="RefSeq" id="WP_049593978.1">
    <property type="nucleotide sequence ID" value="NZ_CAXLPK010000002.1"/>
</dbReference>
<dbReference type="Gene3D" id="3.55.50.60">
    <property type="entry name" value="DotD protein"/>
    <property type="match status" value="1"/>
</dbReference>
<dbReference type="InterPro" id="IPR038140">
    <property type="entry name" value="DotD_sf"/>
</dbReference>
<evidence type="ECO:0000313" key="2">
    <source>
        <dbReference type="EMBL" id="PLO73251.1"/>
    </source>
</evidence>
<dbReference type="InterPro" id="IPR031817">
    <property type="entry name" value="DotD"/>
</dbReference>
<accession>A0A2J5Q4Q6</accession>
<evidence type="ECO:0000256" key="1">
    <source>
        <dbReference type="SAM" id="SignalP"/>
    </source>
</evidence>
<sequence length="152" mass="16434">MNRIMLTLLGSILLAGCQSPASSARDATASPYGAAADVARVRHAQYSLWGEGAINVPTETLFPGFIAAHSSRISLDWDGDAVELLAALARQRGMTFSYSGVRLPLPVTLHVRDMTFANVLRLIDAQISWRAQLHEPPGEFQLLFMPATGGKK</sequence>
<dbReference type="AlphaFoldDB" id="A0A2J5Q4Q6"/>
<reference evidence="2 3" key="2">
    <citation type="submission" date="2018-01" db="EMBL/GenBank/DDBJ databases">
        <title>Genomic study of Klebsiella pneumoniae.</title>
        <authorList>
            <person name="Yang Y."/>
            <person name="Bicalho R."/>
        </authorList>
    </citation>
    <scope>NUCLEOTIDE SEQUENCE [LARGE SCALE GENOMIC DNA]</scope>
    <source>
        <strain evidence="2 3">A10</strain>
    </source>
</reference>
<dbReference type="PROSITE" id="PS51257">
    <property type="entry name" value="PROKAR_LIPOPROTEIN"/>
    <property type="match status" value="1"/>
</dbReference>
<dbReference type="Pfam" id="PF16816">
    <property type="entry name" value="DotD"/>
    <property type="match status" value="1"/>
</dbReference>
<evidence type="ECO:0000313" key="3">
    <source>
        <dbReference type="Proteomes" id="UP000234667"/>
    </source>
</evidence>
<dbReference type="EMBL" id="PIDR01000113">
    <property type="protein sequence ID" value="PLO73251.1"/>
    <property type="molecule type" value="Genomic_DNA"/>
</dbReference>
<evidence type="ECO:0008006" key="4">
    <source>
        <dbReference type="Google" id="ProtNLM"/>
    </source>
</evidence>
<dbReference type="Proteomes" id="UP000234667">
    <property type="component" value="Unassembled WGS sequence"/>
</dbReference>
<feature type="chain" id="PRO_5014453382" description="DotD/TraH family lipoprotein" evidence="1">
    <location>
        <begin position="24"/>
        <end position="152"/>
    </location>
</feature>
<keyword evidence="1" id="KW-0732">Signal</keyword>
<comment type="caution">
    <text evidence="2">The sequence shown here is derived from an EMBL/GenBank/DDBJ whole genome shotgun (WGS) entry which is preliminary data.</text>
</comment>